<dbReference type="InterPro" id="IPR045153">
    <property type="entry name" value="Est1/Ebs1-like"/>
</dbReference>
<dbReference type="InterPro" id="IPR019458">
    <property type="entry name" value="Est1-like_N"/>
</dbReference>
<sequence length="1072" mass="120318">MTEQPASVAREAKSIHQALKELLKTKEPFDKEVDFQRKNLRRRYLNLLLVHPTAKESKDVENHLWMQTSYAFIASYKQRITALDRAMHINQRNHLQQQAQQSPPGKQFHHGVVEHRKLIQRFRQFLADEEKFWTQLVLRLLRLFNLNEAQPALIALGLLSQTDDSVGGVTSTDTTETRDAMMHGRNHFQFPPEDAMVSVIPATQSEREDRLATLSKALICLGDIARYRELYNESNGRPRVGHDDMTTPRRGRNKRGGAPELPIRPRNYDKAQQCYEQARLLVPYEGNPSHQLAILASYQKDSFASLIHYYRALCVRQPYDTAAENLNTVLTKALEVWRQRMRRERDKSGANDSSLPPRARVELFKERVVVLHALWRVGMEKGLEKMRSISPKHNEKVSHDFYGLVSDRHLPIDMISNTIVLSHGALWKHRMIRDTTTSSHHRKTEAVPPAPGTASIIEWSLLDHLLDLHFALLEVGKEELKDPPPMEAVDDLAQRISATFRRTLPALRIASKWLNANFKYVAQDQEFVAFQEKERAKGLEISKRSSEKISGYSTKTKRFWETYADFMRSLSRAFPAQKLPKFDAPLEEDIEMRGFLPLRNLMGEKKDAEKSLADDHAREQVHPNVEQLMRISDLLDDARTLAEMENSPISIMNNVITFKFGIVEDVRPPSHPEMTQNAGDNAVPIRQQQLLANIRDNSLNLHPNRDPDGDDMTELTSRTEDDPVRAAFDHLNKAENLIDDDEVEEDEIVYMRSSFSSLSPSLSPMLHATPVTPVKPMLSPKNVSPRSPTHYQPVKIPPFNLPAAAPPPPVTTAEDLLKGVMGLSRTGATHLPVPVTTESTAPQPKFLFGNELSHRPTQSIWSASRDEQPLSLPARNGASFDAVGGPVATPSAIGHIYQTSNHQITGGLGSQDLSQPSIWSSSYPSQSSQNSQHNLVGALPSAPFAQPPQSIIGSGLAHGHHRRNPSASVAAQLFPTHAQIQHDPFAYSTPIQQPPIHRPEPPLSLSSSYLSSTVGHSPTVGGFSSSQAQYYTTTNPGAGYHTRHLSIHDPRLGQQSYMPPPAAMPQVWGNTG</sequence>
<comment type="caution">
    <text evidence="4">The sequence shown here is derived from an EMBL/GenBank/DDBJ whole genome shotgun (WGS) entry which is preliminary data.</text>
</comment>
<evidence type="ECO:0000259" key="3">
    <source>
        <dbReference type="Pfam" id="PF10374"/>
    </source>
</evidence>
<proteinExistence type="predicted"/>
<dbReference type="Pfam" id="PF10373">
    <property type="entry name" value="EST1_DNA_bind"/>
    <property type="match status" value="2"/>
</dbReference>
<dbReference type="SUPFAM" id="SSF48452">
    <property type="entry name" value="TPR-like"/>
    <property type="match status" value="1"/>
</dbReference>
<dbReference type="AlphaFoldDB" id="A0A8S0XUV1"/>
<name>A0A8S0XUV1_CYCAE</name>
<evidence type="ECO:0000259" key="2">
    <source>
        <dbReference type="Pfam" id="PF10373"/>
    </source>
</evidence>
<protein>
    <recommendedName>
        <fullName evidence="6">Protein SMG7</fullName>
    </recommendedName>
</protein>
<dbReference type="Pfam" id="PF10374">
    <property type="entry name" value="EST1"/>
    <property type="match status" value="1"/>
</dbReference>
<evidence type="ECO:0000313" key="4">
    <source>
        <dbReference type="EMBL" id="CAA7266241.1"/>
    </source>
</evidence>
<dbReference type="InterPro" id="IPR011990">
    <property type="entry name" value="TPR-like_helical_dom_sf"/>
</dbReference>
<reference evidence="4 5" key="1">
    <citation type="submission" date="2020-01" db="EMBL/GenBank/DDBJ databases">
        <authorList>
            <person name="Gupta K D."/>
        </authorList>
    </citation>
    <scope>NUCLEOTIDE SEQUENCE [LARGE SCALE GENOMIC DNA]</scope>
</reference>
<gene>
    <name evidence="4" type="ORF">AAE3_LOCUS8480</name>
</gene>
<organism evidence="4 5">
    <name type="scientific">Cyclocybe aegerita</name>
    <name type="common">Black poplar mushroom</name>
    <name type="synonym">Agrocybe aegerita</name>
    <dbReference type="NCBI Taxonomy" id="1973307"/>
    <lineage>
        <taxon>Eukaryota</taxon>
        <taxon>Fungi</taxon>
        <taxon>Dikarya</taxon>
        <taxon>Basidiomycota</taxon>
        <taxon>Agaricomycotina</taxon>
        <taxon>Agaricomycetes</taxon>
        <taxon>Agaricomycetidae</taxon>
        <taxon>Agaricales</taxon>
        <taxon>Agaricineae</taxon>
        <taxon>Bolbitiaceae</taxon>
        <taxon>Cyclocybe</taxon>
    </lineage>
</organism>
<evidence type="ECO:0000313" key="5">
    <source>
        <dbReference type="Proteomes" id="UP000467700"/>
    </source>
</evidence>
<accession>A0A8S0XUV1</accession>
<dbReference type="OrthoDB" id="69928at2759"/>
<feature type="region of interest" description="Disordered" evidence="1">
    <location>
        <begin position="235"/>
        <end position="265"/>
    </location>
</feature>
<feature type="compositionally biased region" description="Low complexity" evidence="1">
    <location>
        <begin position="915"/>
        <end position="932"/>
    </location>
</feature>
<dbReference type="InterPro" id="IPR018834">
    <property type="entry name" value="DNA/RNA-bd_Est1-type"/>
</dbReference>
<feature type="domain" description="DNA/RNA-binding" evidence="2">
    <location>
        <begin position="271"/>
        <end position="387"/>
    </location>
</feature>
<keyword evidence="5" id="KW-1185">Reference proteome</keyword>
<dbReference type="EMBL" id="CACVBS010000053">
    <property type="protein sequence ID" value="CAA7266241.1"/>
    <property type="molecule type" value="Genomic_DNA"/>
</dbReference>
<dbReference type="Proteomes" id="UP000467700">
    <property type="component" value="Unassembled WGS sequence"/>
</dbReference>
<evidence type="ECO:0000256" key="1">
    <source>
        <dbReference type="SAM" id="MobiDB-lite"/>
    </source>
</evidence>
<feature type="domain" description="DNA/RNA-binding" evidence="2">
    <location>
        <begin position="486"/>
        <end position="600"/>
    </location>
</feature>
<dbReference type="Gene3D" id="1.25.40.10">
    <property type="entry name" value="Tetratricopeptide repeat domain"/>
    <property type="match status" value="1"/>
</dbReference>
<feature type="region of interest" description="Disordered" evidence="1">
    <location>
        <begin position="915"/>
        <end position="934"/>
    </location>
</feature>
<dbReference type="PANTHER" id="PTHR15696:SF36">
    <property type="entry name" value="NONSENSE-MEDIATED MRNA DECAY FACTOR"/>
    <property type="match status" value="1"/>
</dbReference>
<feature type="region of interest" description="Disordered" evidence="1">
    <location>
        <begin position="1052"/>
        <end position="1072"/>
    </location>
</feature>
<feature type="domain" description="Telomerase activating protein Est1-like N-terminal" evidence="3">
    <location>
        <begin position="59"/>
        <end position="232"/>
    </location>
</feature>
<evidence type="ECO:0008006" key="6">
    <source>
        <dbReference type="Google" id="ProtNLM"/>
    </source>
</evidence>
<dbReference type="PANTHER" id="PTHR15696">
    <property type="entry name" value="SMG-7 SUPPRESSOR WITH MORPHOLOGICAL EFFECT ON GENITALIA PROTEIN 7"/>
    <property type="match status" value="1"/>
</dbReference>